<keyword evidence="1" id="KW-0812">Transmembrane</keyword>
<protein>
    <recommendedName>
        <fullName evidence="4">DUF2178 domain-containing protein</fullName>
    </recommendedName>
</protein>
<feature type="transmembrane region" description="Helical" evidence="1">
    <location>
        <begin position="32"/>
        <end position="53"/>
    </location>
</feature>
<dbReference type="EMBL" id="CP032455">
    <property type="protein sequence ID" value="QEZ70847.1"/>
    <property type="molecule type" value="Genomic_DNA"/>
</dbReference>
<gene>
    <name evidence="2" type="ORF">D4A35_18095</name>
</gene>
<proteinExistence type="predicted"/>
<dbReference type="Proteomes" id="UP000326961">
    <property type="component" value="Plasmid pPbmMP"/>
</dbReference>
<evidence type="ECO:0008006" key="4">
    <source>
        <dbReference type="Google" id="ProtNLM"/>
    </source>
</evidence>
<organism evidence="2 3">
    <name type="scientific">Paraclostridium bifermentans</name>
    <name type="common">Clostridium bifermentans</name>
    <dbReference type="NCBI Taxonomy" id="1490"/>
    <lineage>
        <taxon>Bacteria</taxon>
        <taxon>Bacillati</taxon>
        <taxon>Bacillota</taxon>
        <taxon>Clostridia</taxon>
        <taxon>Peptostreptococcales</taxon>
        <taxon>Peptostreptococcaceae</taxon>
        <taxon>Paraclostridium</taxon>
    </lineage>
</organism>
<evidence type="ECO:0000313" key="3">
    <source>
        <dbReference type="Proteomes" id="UP000326961"/>
    </source>
</evidence>
<evidence type="ECO:0000313" key="2">
    <source>
        <dbReference type="EMBL" id="QEZ70847.1"/>
    </source>
</evidence>
<accession>A0A5P3XKF7</accession>
<feature type="transmembrane region" description="Helical" evidence="1">
    <location>
        <begin position="7"/>
        <end position="26"/>
    </location>
</feature>
<dbReference type="RefSeq" id="WP_150887762.1">
    <property type="nucleotide sequence ID" value="NZ_CM017269.1"/>
</dbReference>
<keyword evidence="2" id="KW-0614">Plasmid</keyword>
<dbReference type="AlphaFoldDB" id="A0A5P3XKF7"/>
<evidence type="ECO:0000256" key="1">
    <source>
        <dbReference type="SAM" id="Phobius"/>
    </source>
</evidence>
<feature type="transmembrane region" description="Helical" evidence="1">
    <location>
        <begin position="89"/>
        <end position="115"/>
    </location>
</feature>
<geneLocation type="plasmid" evidence="3">
    <name>ppbmmp</name>
</geneLocation>
<sequence length="147" mass="16959">MRKNNFYSGVISILIGISLILISLIYSWSQTAILWGIAGVLFGYGINVVSRYVSFKHKSKKPGYLDEVKRQKIAQTDERNKLILYKSGYITYYTLLFIQIIIILVVSLLMIFSIVDVNPKILIALVLYTLFMCICNKLIFTNTKKRY</sequence>
<keyword evidence="1" id="KW-1133">Transmembrane helix</keyword>
<keyword evidence="1" id="KW-0472">Membrane</keyword>
<feature type="transmembrane region" description="Helical" evidence="1">
    <location>
        <begin position="121"/>
        <end position="140"/>
    </location>
</feature>
<name>A0A5P3XKF7_PARBF</name>
<reference evidence="2 3" key="1">
    <citation type="submission" date="2018-09" db="EMBL/GenBank/DDBJ databases">
        <title>A clostridial neurotoxin that targets Anopheles mosquitoes.</title>
        <authorList>
            <person name="Contreras E."/>
            <person name="Masuyer G."/>
            <person name="Qureshi N."/>
            <person name="Chawla S."/>
            <person name="Lim H.L."/>
            <person name="Chen J."/>
            <person name="Stenmark P."/>
            <person name="Gill S."/>
        </authorList>
    </citation>
    <scope>NUCLEOTIDE SEQUENCE [LARGE SCALE GENOMIC DNA]</scope>
    <source>
        <strain evidence="2 3">Cbm</strain>
        <plasmid evidence="3">ppbmmp</plasmid>
    </source>
</reference>